<keyword evidence="7 10" id="KW-1133">Transmembrane helix</keyword>
<keyword evidence="3" id="KW-1003">Cell membrane</keyword>
<evidence type="ECO:0000256" key="4">
    <source>
        <dbReference type="ARBA" id="ARBA00022692"/>
    </source>
</evidence>
<dbReference type="InterPro" id="IPR017990">
    <property type="entry name" value="Connexin_CS"/>
</dbReference>
<keyword evidence="4 9" id="KW-0812">Transmembrane</keyword>
<comment type="similarity">
    <text evidence="9">Belongs to the connexin family.</text>
</comment>
<reference evidence="14" key="1">
    <citation type="submission" date="2012-07" db="EMBL/GenBank/DDBJ databases">
        <title>Genome of the Chinese tree shrew, a rising model animal genetically related to primates.</title>
        <authorList>
            <person name="Zhang G."/>
            <person name="Fan Y."/>
            <person name="Yao Y."/>
            <person name="Huang Z."/>
        </authorList>
    </citation>
    <scope>NUCLEOTIDE SEQUENCE [LARGE SCALE GENOMIC DNA]</scope>
</reference>
<dbReference type="InterPro" id="IPR038359">
    <property type="entry name" value="Connexin_N_sf"/>
</dbReference>
<organism evidence="13 14">
    <name type="scientific">Tupaia chinensis</name>
    <name type="common">Chinese tree shrew</name>
    <name type="synonym">Tupaia belangeri chinensis</name>
    <dbReference type="NCBI Taxonomy" id="246437"/>
    <lineage>
        <taxon>Eukaryota</taxon>
        <taxon>Metazoa</taxon>
        <taxon>Chordata</taxon>
        <taxon>Craniata</taxon>
        <taxon>Vertebrata</taxon>
        <taxon>Euteleostomi</taxon>
        <taxon>Mammalia</taxon>
        <taxon>Eutheria</taxon>
        <taxon>Euarchontoglires</taxon>
        <taxon>Scandentia</taxon>
        <taxon>Tupaiidae</taxon>
        <taxon>Tupaia</taxon>
    </lineage>
</organism>
<evidence type="ECO:0000259" key="11">
    <source>
        <dbReference type="SMART" id="SM00037"/>
    </source>
</evidence>
<dbReference type="GO" id="GO:0005243">
    <property type="term" value="F:gap junction channel activity"/>
    <property type="evidence" value="ECO:0007669"/>
    <property type="project" value="TreeGrafter"/>
</dbReference>
<feature type="transmembrane region" description="Helical" evidence="10">
    <location>
        <begin position="188"/>
        <end position="210"/>
    </location>
</feature>
<keyword evidence="5 9" id="KW-0303">Gap junction</keyword>
<keyword evidence="14" id="KW-1185">Reference proteome</keyword>
<dbReference type="OrthoDB" id="9441654at2759"/>
<evidence type="ECO:0000256" key="1">
    <source>
        <dbReference type="ARBA" id="ARBA00004610"/>
    </source>
</evidence>
<sequence length="273" mass="30802">MNWGSFRGLLSGVNKYSTAFGRIWLSLVFIFRMLVFLVAAEKVWSGDHSDFDCNTLQPGCPNVCFDTFFPLSHVRLWALQLILVTCPSLLVVMHVAYREARERKHQEATGEKGRLLYPDPGKKRGGLWWTYVCSLVFKAGVDTAFLYMFQAIYPKYLLPHMVQCHVDPCPNIVDCFISRPTEKNIVTLFMVSTTAVCILLNLVELFYLVGKRLSELLAKRRARATSQEQQPACATSSHKQHELCLGGLQFLGSGAPPPLLADHPQKHVKKTVV</sequence>
<feature type="transmembrane region" description="Helical" evidence="10">
    <location>
        <begin position="21"/>
        <end position="40"/>
    </location>
</feature>
<dbReference type="PROSITE" id="PS00407">
    <property type="entry name" value="CONNEXINS_1"/>
    <property type="match status" value="1"/>
</dbReference>
<dbReference type="AlphaFoldDB" id="L9JE20"/>
<dbReference type="PROSITE" id="PS00408">
    <property type="entry name" value="CONNEXINS_2"/>
    <property type="match status" value="1"/>
</dbReference>
<evidence type="ECO:0000313" key="13">
    <source>
        <dbReference type="EMBL" id="ELW48598.1"/>
    </source>
</evidence>
<dbReference type="FunCoup" id="L9JE20">
    <property type="interactions" value="6"/>
</dbReference>
<keyword evidence="6" id="KW-0965">Cell junction</keyword>
<evidence type="ECO:0000256" key="6">
    <source>
        <dbReference type="ARBA" id="ARBA00022949"/>
    </source>
</evidence>
<feature type="domain" description="Connexin N-terminal" evidence="11">
    <location>
        <begin position="42"/>
        <end position="75"/>
    </location>
</feature>
<dbReference type="InterPro" id="IPR019570">
    <property type="entry name" value="Connexin_CCC"/>
</dbReference>
<dbReference type="PANTHER" id="PTHR11984">
    <property type="entry name" value="CONNEXIN"/>
    <property type="match status" value="1"/>
</dbReference>
<evidence type="ECO:0000256" key="3">
    <source>
        <dbReference type="ARBA" id="ARBA00022475"/>
    </source>
</evidence>
<dbReference type="SMART" id="SM01089">
    <property type="entry name" value="Connexin_CCC"/>
    <property type="match status" value="1"/>
</dbReference>
<reference evidence="14" key="2">
    <citation type="journal article" date="2013" name="Nat. Commun.">
        <title>Genome of the Chinese tree shrew.</title>
        <authorList>
            <person name="Fan Y."/>
            <person name="Huang Z.Y."/>
            <person name="Cao C.C."/>
            <person name="Chen C.S."/>
            <person name="Chen Y.X."/>
            <person name="Fan D.D."/>
            <person name="He J."/>
            <person name="Hou H.L."/>
            <person name="Hu L."/>
            <person name="Hu X.T."/>
            <person name="Jiang X.T."/>
            <person name="Lai R."/>
            <person name="Lang Y.S."/>
            <person name="Liang B."/>
            <person name="Liao S.G."/>
            <person name="Mu D."/>
            <person name="Ma Y.Y."/>
            <person name="Niu Y.Y."/>
            <person name="Sun X.Q."/>
            <person name="Xia J.Q."/>
            <person name="Xiao J."/>
            <person name="Xiong Z.Q."/>
            <person name="Xu L."/>
            <person name="Yang L."/>
            <person name="Zhang Y."/>
            <person name="Zhao W."/>
            <person name="Zhao X.D."/>
            <person name="Zheng Y.T."/>
            <person name="Zhou J.M."/>
            <person name="Zhu Y.B."/>
            <person name="Zhang G.J."/>
            <person name="Wang J."/>
            <person name="Yao Y.G."/>
        </authorList>
    </citation>
    <scope>NUCLEOTIDE SEQUENCE [LARGE SCALE GENOMIC DNA]</scope>
</reference>
<dbReference type="EMBL" id="KB321034">
    <property type="protein sequence ID" value="ELW48598.1"/>
    <property type="molecule type" value="Genomic_DNA"/>
</dbReference>
<dbReference type="STRING" id="246437.L9JE20"/>
<comment type="subcellular location">
    <subcellularLocation>
        <location evidence="1">Cell junction</location>
        <location evidence="1">Gap junction</location>
    </subcellularLocation>
    <subcellularLocation>
        <location evidence="2 9">Cell membrane</location>
        <topology evidence="2 9">Multi-pass membrane protein</topology>
    </subcellularLocation>
</comment>
<feature type="transmembrane region" description="Helical" evidence="10">
    <location>
        <begin position="128"/>
        <end position="149"/>
    </location>
</feature>
<dbReference type="PANTHER" id="PTHR11984:SF29">
    <property type="entry name" value="GAP JUNCTION BETA-5 PROTEIN"/>
    <property type="match status" value="1"/>
</dbReference>
<comment type="subunit">
    <text evidence="9">A connexon is composed of a hexamer of connexins.</text>
</comment>
<evidence type="ECO:0000256" key="9">
    <source>
        <dbReference type="RuleBase" id="RU000630"/>
    </source>
</evidence>
<evidence type="ECO:0000256" key="8">
    <source>
        <dbReference type="ARBA" id="ARBA00023136"/>
    </source>
</evidence>
<proteinExistence type="inferred from homology"/>
<dbReference type="InParanoid" id="L9JE20"/>
<dbReference type="eggNOG" id="ENOG502R3YE">
    <property type="taxonomic scope" value="Eukaryota"/>
</dbReference>
<evidence type="ECO:0000259" key="12">
    <source>
        <dbReference type="SMART" id="SM01089"/>
    </source>
</evidence>
<evidence type="ECO:0000256" key="10">
    <source>
        <dbReference type="SAM" id="Phobius"/>
    </source>
</evidence>
<evidence type="ECO:0000256" key="2">
    <source>
        <dbReference type="ARBA" id="ARBA00004651"/>
    </source>
</evidence>
<dbReference type="GO" id="GO:0007267">
    <property type="term" value="P:cell-cell signaling"/>
    <property type="evidence" value="ECO:0007669"/>
    <property type="project" value="TreeGrafter"/>
</dbReference>
<dbReference type="InterPro" id="IPR000500">
    <property type="entry name" value="Connexin"/>
</dbReference>
<dbReference type="FunFam" id="1.20.1440.80:FF:000001">
    <property type="entry name" value="Gap junction alpha-1"/>
    <property type="match status" value="1"/>
</dbReference>
<keyword evidence="8 10" id="KW-0472">Membrane</keyword>
<dbReference type="PRINTS" id="PR00206">
    <property type="entry name" value="CONNEXIN"/>
</dbReference>
<name>L9JE20_TUPCH</name>
<evidence type="ECO:0000256" key="5">
    <source>
        <dbReference type="ARBA" id="ARBA00022868"/>
    </source>
</evidence>
<protein>
    <recommendedName>
        <fullName evidence="9">Gap junction protein</fullName>
    </recommendedName>
</protein>
<dbReference type="InterPro" id="IPR013092">
    <property type="entry name" value="Connexin_N"/>
</dbReference>
<evidence type="ECO:0000313" key="14">
    <source>
        <dbReference type="Proteomes" id="UP000011518"/>
    </source>
</evidence>
<feature type="domain" description="Connexin cysteine-rich" evidence="12">
    <location>
        <begin position="141"/>
        <end position="208"/>
    </location>
</feature>
<feature type="transmembrane region" description="Helical" evidence="10">
    <location>
        <begin position="77"/>
        <end position="97"/>
    </location>
</feature>
<dbReference type="Gene3D" id="1.20.1440.80">
    <property type="entry name" value="Gap junction channel protein cysteine-rich domain"/>
    <property type="match status" value="1"/>
</dbReference>
<comment type="function">
    <text evidence="9">One gap junction consists of a cluster of closely packed pairs of transmembrane channels, the connexons, through which materials of low MW diffuse from one cell to a neighboring cell.</text>
</comment>
<evidence type="ECO:0000256" key="7">
    <source>
        <dbReference type="ARBA" id="ARBA00022989"/>
    </source>
</evidence>
<dbReference type="KEGG" id="tup:102485083"/>
<dbReference type="Pfam" id="PF00029">
    <property type="entry name" value="Connexin"/>
    <property type="match status" value="1"/>
</dbReference>
<gene>
    <name evidence="13" type="ORF">TREES_T100020937</name>
</gene>
<dbReference type="SMART" id="SM00037">
    <property type="entry name" value="CNX"/>
    <property type="match status" value="1"/>
</dbReference>
<accession>L9JE20</accession>
<dbReference type="GO" id="GO:0005922">
    <property type="term" value="C:connexin complex"/>
    <property type="evidence" value="ECO:0007669"/>
    <property type="project" value="InterPro"/>
</dbReference>
<dbReference type="Proteomes" id="UP000011518">
    <property type="component" value="Unassembled WGS sequence"/>
</dbReference>